<organism evidence="2 3">
    <name type="scientific">Asanoa siamensis</name>
    <dbReference type="NCBI Taxonomy" id="926357"/>
    <lineage>
        <taxon>Bacteria</taxon>
        <taxon>Bacillati</taxon>
        <taxon>Actinomycetota</taxon>
        <taxon>Actinomycetes</taxon>
        <taxon>Micromonosporales</taxon>
        <taxon>Micromonosporaceae</taxon>
        <taxon>Asanoa</taxon>
    </lineage>
</organism>
<proteinExistence type="predicted"/>
<name>A0ABQ4CR76_9ACTN</name>
<gene>
    <name evidence="2" type="ORF">Asi02nite_33190</name>
</gene>
<protein>
    <recommendedName>
        <fullName evidence="1">VWFA domain-containing protein</fullName>
    </recommendedName>
</protein>
<dbReference type="SUPFAM" id="SSF53300">
    <property type="entry name" value="vWA-like"/>
    <property type="match status" value="1"/>
</dbReference>
<dbReference type="InterPro" id="IPR036465">
    <property type="entry name" value="vWFA_dom_sf"/>
</dbReference>
<reference evidence="2 3" key="1">
    <citation type="submission" date="2021-01" db="EMBL/GenBank/DDBJ databases">
        <title>Whole genome shotgun sequence of Asanoa siamensis NBRC 107932.</title>
        <authorList>
            <person name="Komaki H."/>
            <person name="Tamura T."/>
        </authorList>
    </citation>
    <scope>NUCLEOTIDE SEQUENCE [LARGE SCALE GENOMIC DNA]</scope>
    <source>
        <strain evidence="2 3">NBRC 107932</strain>
    </source>
</reference>
<dbReference type="Proteomes" id="UP000604117">
    <property type="component" value="Unassembled WGS sequence"/>
</dbReference>
<evidence type="ECO:0000313" key="2">
    <source>
        <dbReference type="EMBL" id="GIF73801.1"/>
    </source>
</evidence>
<dbReference type="Pfam" id="PF00092">
    <property type="entry name" value="VWA"/>
    <property type="match status" value="1"/>
</dbReference>
<dbReference type="InterPro" id="IPR002035">
    <property type="entry name" value="VWF_A"/>
</dbReference>
<comment type="caution">
    <text evidence="2">The sequence shown here is derived from an EMBL/GenBank/DDBJ whole genome shotgun (WGS) entry which is preliminary data.</text>
</comment>
<dbReference type="EMBL" id="BONE01000024">
    <property type="protein sequence ID" value="GIF73801.1"/>
    <property type="molecule type" value="Genomic_DNA"/>
</dbReference>
<evidence type="ECO:0000259" key="1">
    <source>
        <dbReference type="Pfam" id="PF00092"/>
    </source>
</evidence>
<dbReference type="Gene3D" id="3.40.50.410">
    <property type="entry name" value="von Willebrand factor, type A domain"/>
    <property type="match status" value="1"/>
</dbReference>
<feature type="domain" description="VWFA" evidence="1">
    <location>
        <begin position="5"/>
        <end position="128"/>
    </location>
</feature>
<evidence type="ECO:0000313" key="3">
    <source>
        <dbReference type="Proteomes" id="UP000604117"/>
    </source>
</evidence>
<dbReference type="RefSeq" id="WP_203713897.1">
    <property type="nucleotide sequence ID" value="NZ_BONE01000024.1"/>
</dbReference>
<sequence>MTVLLYLVVDVSGSTVRRGFHGGVVRALPGIVGDLERTGGDDAWLSMITYSTEAAVLIPLTRARDVQVLPAPRAGGFSSLAAALRLLVGTVGSDAALLRADGLTAPEPTVLVVADGLPTDRDEDVLAARDAIEADLHLALPADVPALAAAGLRGTRHPLTLGTPEEVAASVCDAARRAVR</sequence>
<keyword evidence="3" id="KW-1185">Reference proteome</keyword>
<accession>A0ABQ4CR76</accession>